<keyword evidence="7" id="KW-1003">Cell membrane</keyword>
<keyword evidence="11 15" id="KW-1133">Transmembrane helix</keyword>
<evidence type="ECO:0000256" key="14">
    <source>
        <dbReference type="SAM" id="MobiDB-lite"/>
    </source>
</evidence>
<dbReference type="InterPro" id="IPR003400">
    <property type="entry name" value="ExbD"/>
</dbReference>
<keyword evidence="12 15" id="KW-0472">Membrane</keyword>
<evidence type="ECO:0000256" key="3">
    <source>
        <dbReference type="ARBA" id="ARBA00005811"/>
    </source>
</evidence>
<keyword evidence="6 13" id="KW-0813">Transport</keyword>
<protein>
    <recommendedName>
        <fullName evidence="5">Biopolymer transport protein ExbD</fullName>
    </recommendedName>
</protein>
<comment type="function">
    <text evidence="1">Involved in the TonB-dependent energy-dependent transport of various receptor-bound substrates.</text>
</comment>
<dbReference type="Gene3D" id="3.30.420.270">
    <property type="match status" value="1"/>
</dbReference>
<sequence length="158" mass="17119">MKKFDEINIIPFIDIMLVLLAIVLITASFISQGKIQVNVPKASASVAFKSSELAKLLTVTANGELFFNDKPTNLESLETEIAGWDKAQKVTLKIDADATFQDFVSVTDLLAKNDIKDVAIVATKDKGSEKPKITDPQAQISVEPQVAKPTEKSADVGK</sequence>
<keyword evidence="10 13" id="KW-0653">Protein transport</keyword>
<evidence type="ECO:0000256" key="12">
    <source>
        <dbReference type="ARBA" id="ARBA00023136"/>
    </source>
</evidence>
<dbReference type="InterPro" id="IPR014171">
    <property type="entry name" value="TonB_ExbD_2"/>
</dbReference>
<feature type="region of interest" description="Disordered" evidence="14">
    <location>
        <begin position="126"/>
        <end position="158"/>
    </location>
</feature>
<comment type="subcellular location">
    <subcellularLocation>
        <location evidence="2">Cell inner membrane</location>
        <topology evidence="2">Single-pass type II membrane protein</topology>
    </subcellularLocation>
    <subcellularLocation>
        <location evidence="13">Cell membrane</location>
        <topology evidence="13">Single-pass type II membrane protein</topology>
    </subcellularLocation>
</comment>
<dbReference type="Pfam" id="PF02472">
    <property type="entry name" value="ExbD"/>
    <property type="match status" value="1"/>
</dbReference>
<accession>A0A336N7F0</accession>
<comment type="subunit">
    <text evidence="4">The accessory proteins ExbB and ExbD seem to form a complex with TonB.</text>
</comment>
<gene>
    <name evidence="16" type="primary">exbD</name>
    <name evidence="16" type="ORF">NCTC5908_00729</name>
</gene>
<dbReference type="GO" id="GO:0015031">
    <property type="term" value="P:protein transport"/>
    <property type="evidence" value="ECO:0007669"/>
    <property type="project" value="UniProtKB-KW"/>
</dbReference>
<evidence type="ECO:0000313" key="17">
    <source>
        <dbReference type="Proteomes" id="UP000253728"/>
    </source>
</evidence>
<evidence type="ECO:0000256" key="5">
    <source>
        <dbReference type="ARBA" id="ARBA00022090"/>
    </source>
</evidence>
<evidence type="ECO:0000256" key="9">
    <source>
        <dbReference type="ARBA" id="ARBA00022692"/>
    </source>
</evidence>
<evidence type="ECO:0000256" key="4">
    <source>
        <dbReference type="ARBA" id="ARBA00011471"/>
    </source>
</evidence>
<dbReference type="EMBL" id="UFSP01000001">
    <property type="protein sequence ID" value="SSY94149.1"/>
    <property type="molecule type" value="Genomic_DNA"/>
</dbReference>
<evidence type="ECO:0000313" key="16">
    <source>
        <dbReference type="EMBL" id="SSY94149.1"/>
    </source>
</evidence>
<organism evidence="16 17">
    <name type="scientific">Aggregatibacter aphrophilus</name>
    <name type="common">Haemophilus aphrophilus</name>
    <dbReference type="NCBI Taxonomy" id="732"/>
    <lineage>
        <taxon>Bacteria</taxon>
        <taxon>Pseudomonadati</taxon>
        <taxon>Pseudomonadota</taxon>
        <taxon>Gammaproteobacteria</taxon>
        <taxon>Pasteurellales</taxon>
        <taxon>Pasteurellaceae</taxon>
        <taxon>Aggregatibacter</taxon>
    </lineage>
</organism>
<dbReference type="STRING" id="732.ADJ80_00555"/>
<feature type="transmembrane region" description="Helical" evidence="15">
    <location>
        <begin position="12"/>
        <end position="30"/>
    </location>
</feature>
<dbReference type="AlphaFoldDB" id="A0A336N7F0"/>
<dbReference type="PANTHER" id="PTHR30558:SF12">
    <property type="entry name" value="BIOPOLYMER TRANSPORT PROTEIN EXBD"/>
    <property type="match status" value="1"/>
</dbReference>
<dbReference type="Proteomes" id="UP000253728">
    <property type="component" value="Unassembled WGS sequence"/>
</dbReference>
<name>A0A336N7F0_AGGAP</name>
<evidence type="ECO:0000256" key="6">
    <source>
        <dbReference type="ARBA" id="ARBA00022448"/>
    </source>
</evidence>
<evidence type="ECO:0000256" key="7">
    <source>
        <dbReference type="ARBA" id="ARBA00022475"/>
    </source>
</evidence>
<dbReference type="NCBIfam" id="TIGR02804">
    <property type="entry name" value="ExbD_2"/>
    <property type="match status" value="1"/>
</dbReference>
<evidence type="ECO:0000256" key="13">
    <source>
        <dbReference type="RuleBase" id="RU003879"/>
    </source>
</evidence>
<reference evidence="16 17" key="1">
    <citation type="submission" date="2018-06" db="EMBL/GenBank/DDBJ databases">
        <authorList>
            <consortium name="Pathogen Informatics"/>
            <person name="Doyle S."/>
        </authorList>
    </citation>
    <scope>NUCLEOTIDE SEQUENCE [LARGE SCALE GENOMIC DNA]</scope>
    <source>
        <strain evidence="16 17">NCTC5908</strain>
    </source>
</reference>
<evidence type="ECO:0000256" key="8">
    <source>
        <dbReference type="ARBA" id="ARBA00022519"/>
    </source>
</evidence>
<evidence type="ECO:0000256" key="15">
    <source>
        <dbReference type="SAM" id="Phobius"/>
    </source>
</evidence>
<dbReference type="GeneID" id="49634534"/>
<dbReference type="RefSeq" id="WP_005704751.1">
    <property type="nucleotide sequence ID" value="NZ_MAQF01000008.1"/>
</dbReference>
<evidence type="ECO:0000256" key="1">
    <source>
        <dbReference type="ARBA" id="ARBA00003540"/>
    </source>
</evidence>
<dbReference type="GO" id="GO:0022857">
    <property type="term" value="F:transmembrane transporter activity"/>
    <property type="evidence" value="ECO:0007669"/>
    <property type="project" value="InterPro"/>
</dbReference>
<keyword evidence="8" id="KW-0997">Cell inner membrane</keyword>
<evidence type="ECO:0000256" key="11">
    <source>
        <dbReference type="ARBA" id="ARBA00022989"/>
    </source>
</evidence>
<dbReference type="PANTHER" id="PTHR30558">
    <property type="entry name" value="EXBD MEMBRANE COMPONENT OF PMF-DRIVEN MACROMOLECULE IMPORT SYSTEM"/>
    <property type="match status" value="1"/>
</dbReference>
<proteinExistence type="inferred from homology"/>
<feature type="compositionally biased region" description="Basic and acidic residues" evidence="14">
    <location>
        <begin position="149"/>
        <end position="158"/>
    </location>
</feature>
<comment type="similarity">
    <text evidence="3 13">Belongs to the ExbD/TolR family.</text>
</comment>
<evidence type="ECO:0000256" key="2">
    <source>
        <dbReference type="ARBA" id="ARBA00004249"/>
    </source>
</evidence>
<keyword evidence="9 13" id="KW-0812">Transmembrane</keyword>
<dbReference type="GO" id="GO:0005886">
    <property type="term" value="C:plasma membrane"/>
    <property type="evidence" value="ECO:0007669"/>
    <property type="project" value="UniProtKB-SubCell"/>
</dbReference>
<evidence type="ECO:0000256" key="10">
    <source>
        <dbReference type="ARBA" id="ARBA00022927"/>
    </source>
</evidence>